<sequence>MFKRPLITFIAAIAATSAAIACTSLIATPGATADNSVMITYAADSHNLYGELYSKPAADHAPGAMREVRDWDTGRYLGEIPEISHTYATVGNMNEHGLAISESTWGGHEELVDTTGIIDYGSLIYITLERAKTAREAIKVMTDLVNKYGYASSGESFSIADDKEAWIMELIGKGSKEKGAVWVARRIPDGMISGHANHPRIHKFPLDDPETLYSPDVIDFARKQGYYKGKDKDFDFSLAYAVTDFGALRGCDARVWSFFNRHASGMDKYLQWINEGDTEAVMPLWVKPDSALTVRDMQWAMRDHFEDTPFDMTQDIGAGPFKVPYRWRPMTFTVDGTEYTHERAIATQQTGFTFVAQLRDQVPAPMKGILWFGVDDANTCVYVPIYCCVTEVPYCYAHGNGDMLTLSWDAAFWVHNYVANQAYNRYSQMIPDIRRVQNSLEDAMEQAVAETEAQVMSLPADRQRRELSMFSDYWANRATREFKQLGDYLFVKYLDGNIKKETSPGVFKRTPEGQCEYPQFGGYSDEYFRSVANDAGERLKVKQPEKIK</sequence>
<evidence type="ECO:0000256" key="2">
    <source>
        <dbReference type="SAM" id="SignalP"/>
    </source>
</evidence>
<keyword evidence="1" id="KW-0645">Protease</keyword>
<keyword evidence="1 3" id="KW-0378">Hydrolase</keyword>
<keyword evidence="1 3" id="KW-0224">Dipeptidase</keyword>
<dbReference type="Proteomes" id="UP001565200">
    <property type="component" value="Unassembled WGS sequence"/>
</dbReference>
<dbReference type="EC" id="3.4.-.-" evidence="1"/>
<comment type="catalytic activity">
    <reaction evidence="1">
        <text>an L-aminoacyl-L-amino acid + H2O = 2 an L-alpha-amino acid</text>
        <dbReference type="Rhea" id="RHEA:48940"/>
        <dbReference type="ChEBI" id="CHEBI:15377"/>
        <dbReference type="ChEBI" id="CHEBI:59869"/>
        <dbReference type="ChEBI" id="CHEBI:77460"/>
    </reaction>
</comment>
<name>A0ABV4CXE5_9BACT</name>
<organism evidence="3 4">
    <name type="scientific">Heminiphilus faecis</name>
    <dbReference type="NCBI Taxonomy" id="2601703"/>
    <lineage>
        <taxon>Bacteria</taxon>
        <taxon>Pseudomonadati</taxon>
        <taxon>Bacteroidota</taxon>
        <taxon>Bacteroidia</taxon>
        <taxon>Bacteroidales</taxon>
        <taxon>Muribaculaceae</taxon>
        <taxon>Heminiphilus</taxon>
    </lineage>
</organism>
<feature type="chain" id="PRO_5046357869" description="Dipeptidase" evidence="2">
    <location>
        <begin position="34"/>
        <end position="548"/>
    </location>
</feature>
<protein>
    <recommendedName>
        <fullName evidence="1">Dipeptidase</fullName>
        <ecNumber evidence="1">3.4.-.-</ecNumber>
    </recommendedName>
</protein>
<dbReference type="PANTHER" id="PTHR12994:SF17">
    <property type="entry name" value="LD30995P"/>
    <property type="match status" value="1"/>
</dbReference>
<dbReference type="Gene3D" id="3.60.60.10">
    <property type="entry name" value="Penicillin V Acylase, Chain A"/>
    <property type="match status" value="1"/>
</dbReference>
<keyword evidence="2" id="KW-0732">Signal</keyword>
<dbReference type="GO" id="GO:0016805">
    <property type="term" value="F:dipeptidase activity"/>
    <property type="evidence" value="ECO:0007669"/>
    <property type="project" value="UniProtKB-KW"/>
</dbReference>
<dbReference type="Pfam" id="PF03577">
    <property type="entry name" value="Peptidase_C69"/>
    <property type="match status" value="1"/>
</dbReference>
<evidence type="ECO:0000313" key="3">
    <source>
        <dbReference type="EMBL" id="MEY8246094.1"/>
    </source>
</evidence>
<comment type="similarity">
    <text evidence="1">Belongs to the peptidase C69 family.</text>
</comment>
<evidence type="ECO:0000313" key="4">
    <source>
        <dbReference type="Proteomes" id="UP001565200"/>
    </source>
</evidence>
<gene>
    <name evidence="3" type="ORF">AAK873_10770</name>
</gene>
<dbReference type="RefSeq" id="WP_369863671.1">
    <property type="nucleotide sequence ID" value="NZ_JBCLPP010000032.1"/>
</dbReference>
<comment type="caution">
    <text evidence="3">The sequence shown here is derived from an EMBL/GenBank/DDBJ whole genome shotgun (WGS) entry which is preliminary data.</text>
</comment>
<keyword evidence="4" id="KW-1185">Reference proteome</keyword>
<proteinExistence type="inferred from homology"/>
<dbReference type="PROSITE" id="PS51257">
    <property type="entry name" value="PROKAR_LIPOPROTEIN"/>
    <property type="match status" value="1"/>
</dbReference>
<dbReference type="EMBL" id="JBCLPP010000032">
    <property type="protein sequence ID" value="MEY8246094.1"/>
    <property type="molecule type" value="Genomic_DNA"/>
</dbReference>
<dbReference type="InterPro" id="IPR005322">
    <property type="entry name" value="Peptidase_C69"/>
</dbReference>
<feature type="signal peptide" evidence="2">
    <location>
        <begin position="1"/>
        <end position="33"/>
    </location>
</feature>
<reference evidence="3 4" key="1">
    <citation type="submission" date="2024-03" db="EMBL/GenBank/DDBJ databases">
        <title>Mouse gut bacterial collection (mGBC) of GemPharmatech.</title>
        <authorList>
            <person name="He Y."/>
            <person name="Dong L."/>
            <person name="Wu D."/>
            <person name="Gao X."/>
            <person name="Lin Z."/>
        </authorList>
    </citation>
    <scope>NUCLEOTIDE SEQUENCE [LARGE SCALE GENOMIC DNA]</scope>
    <source>
        <strain evidence="3 4">54-13</strain>
    </source>
</reference>
<accession>A0ABV4CXE5</accession>
<dbReference type="PANTHER" id="PTHR12994">
    <property type="entry name" value="SECERNIN"/>
    <property type="match status" value="1"/>
</dbReference>
<evidence type="ECO:0000256" key="1">
    <source>
        <dbReference type="RuleBase" id="RU364089"/>
    </source>
</evidence>